<evidence type="ECO:0000313" key="14">
    <source>
        <dbReference type="Proteomes" id="UP000248987"/>
    </source>
</evidence>
<evidence type="ECO:0000313" key="13">
    <source>
        <dbReference type="EMBL" id="RAJ26409.1"/>
    </source>
</evidence>
<keyword evidence="4" id="KW-1003">Cell membrane</keyword>
<feature type="transmembrane region" description="Helical" evidence="12">
    <location>
        <begin position="176"/>
        <end position="199"/>
    </location>
</feature>
<evidence type="ECO:0000256" key="3">
    <source>
        <dbReference type="ARBA" id="ARBA00022448"/>
    </source>
</evidence>
<evidence type="ECO:0000256" key="4">
    <source>
        <dbReference type="ARBA" id="ARBA00022475"/>
    </source>
</evidence>
<protein>
    <submittedName>
        <fullName evidence="13">SSS family transporter</fullName>
    </submittedName>
</protein>
<dbReference type="PROSITE" id="PS50283">
    <property type="entry name" value="NA_SOLUT_SYMP_3"/>
    <property type="match status" value="1"/>
</dbReference>
<evidence type="ECO:0000256" key="6">
    <source>
        <dbReference type="ARBA" id="ARBA00022989"/>
    </source>
</evidence>
<keyword evidence="14" id="KW-1185">Reference proteome</keyword>
<dbReference type="InterPro" id="IPR001734">
    <property type="entry name" value="Na/solute_symporter"/>
</dbReference>
<keyword evidence="3" id="KW-0813">Transport</keyword>
<dbReference type="InterPro" id="IPR051163">
    <property type="entry name" value="Sodium:Solute_Symporter_SSF"/>
</dbReference>
<dbReference type="PANTHER" id="PTHR42985">
    <property type="entry name" value="SODIUM-COUPLED MONOCARBOXYLATE TRANSPORTER"/>
    <property type="match status" value="1"/>
</dbReference>
<evidence type="ECO:0000256" key="5">
    <source>
        <dbReference type="ARBA" id="ARBA00022692"/>
    </source>
</evidence>
<evidence type="ECO:0000256" key="2">
    <source>
        <dbReference type="ARBA" id="ARBA00006434"/>
    </source>
</evidence>
<dbReference type="Gene3D" id="1.20.1730.10">
    <property type="entry name" value="Sodium/glucose cotransporter"/>
    <property type="match status" value="1"/>
</dbReference>
<evidence type="ECO:0000256" key="8">
    <source>
        <dbReference type="ARBA" id="ARBA00023065"/>
    </source>
</evidence>
<organism evidence="13 14">
    <name type="scientific">Gelidibacter algens</name>
    <dbReference type="NCBI Taxonomy" id="49280"/>
    <lineage>
        <taxon>Bacteria</taxon>
        <taxon>Pseudomonadati</taxon>
        <taxon>Bacteroidota</taxon>
        <taxon>Flavobacteriia</taxon>
        <taxon>Flavobacteriales</taxon>
        <taxon>Flavobacteriaceae</taxon>
        <taxon>Gelidibacter</taxon>
    </lineage>
</organism>
<accession>A0A327SBF6</accession>
<dbReference type="PANTHER" id="PTHR42985:SF47">
    <property type="entry name" value="INTEGRAL MEMBRANE TRANSPORT PROTEIN"/>
    <property type="match status" value="1"/>
</dbReference>
<dbReference type="GO" id="GO:0005886">
    <property type="term" value="C:plasma membrane"/>
    <property type="evidence" value="ECO:0007669"/>
    <property type="project" value="UniProtKB-SubCell"/>
</dbReference>
<feature type="transmembrane region" description="Helical" evidence="12">
    <location>
        <begin position="233"/>
        <end position="250"/>
    </location>
</feature>
<keyword evidence="8" id="KW-0406">Ion transport</keyword>
<evidence type="ECO:0000256" key="12">
    <source>
        <dbReference type="SAM" id="Phobius"/>
    </source>
</evidence>
<feature type="transmembrane region" description="Helical" evidence="12">
    <location>
        <begin position="44"/>
        <end position="66"/>
    </location>
</feature>
<feature type="transmembrane region" description="Helical" evidence="12">
    <location>
        <begin position="271"/>
        <end position="296"/>
    </location>
</feature>
<evidence type="ECO:0000256" key="10">
    <source>
        <dbReference type="ARBA" id="ARBA00023201"/>
    </source>
</evidence>
<evidence type="ECO:0000256" key="11">
    <source>
        <dbReference type="RuleBase" id="RU362091"/>
    </source>
</evidence>
<feature type="transmembrane region" description="Helical" evidence="12">
    <location>
        <begin position="72"/>
        <end position="98"/>
    </location>
</feature>
<sequence>MSATLILIIIAIYFGILMLISHIVSKNSSEESYYTGDRKSPWQIVAFGMIGAVLSGVTFVSIPGMVSNNYFYYLQFVFGNIVGYVFITYVLVPIYYDLKLVSIYNYLETRFGIKTYKTGSMFFLISQSFGAALRLLLAAKILQYAVFDAFQIPFFATVIIILALIWLYTHKSGIKTIVWTDTLQTFFLLLAVMVSIYVVKDSLSFSVSETITSVTNHEYFKIFDWDFNSGNNFFKQFISGILIAVAMIGLDQNMMQKTLTCKSKKEAQKNILTFSVFLAVAQFLFLGLGVMLYLYAEKFGIQLDMENGNFINTDNLFPMLSLNHFGIIAGISFILGITAASFSSADSALTALTTSFTYDFLNIQSKTSKEKVKLKNRTLFGFSAFIFLIIMLFSESKGDVISTIFKVAGYTYGPLLGLFLLGIFTKIKIYDSAVPYICILTPLVTYILNYSFINWYNFDFGFMNIFVNALLTIICLLLVKKKDTALNPNTISK</sequence>
<comment type="caution">
    <text evidence="13">The sequence shown here is derived from an EMBL/GenBank/DDBJ whole genome shotgun (WGS) entry which is preliminary data.</text>
</comment>
<dbReference type="InterPro" id="IPR038377">
    <property type="entry name" value="Na/Glc_symporter_sf"/>
</dbReference>
<evidence type="ECO:0000256" key="9">
    <source>
        <dbReference type="ARBA" id="ARBA00023136"/>
    </source>
</evidence>
<feature type="transmembrane region" description="Helical" evidence="12">
    <location>
        <begin position="400"/>
        <end position="421"/>
    </location>
</feature>
<gene>
    <name evidence="13" type="ORF">LX77_00657</name>
</gene>
<feature type="transmembrane region" description="Helical" evidence="12">
    <location>
        <begin position="6"/>
        <end position="24"/>
    </location>
</feature>
<name>A0A327SBF6_9FLAO</name>
<dbReference type="EMBL" id="QLLQ01000002">
    <property type="protein sequence ID" value="RAJ26409.1"/>
    <property type="molecule type" value="Genomic_DNA"/>
</dbReference>
<dbReference type="GO" id="GO:0006814">
    <property type="term" value="P:sodium ion transport"/>
    <property type="evidence" value="ECO:0007669"/>
    <property type="project" value="UniProtKB-KW"/>
</dbReference>
<feature type="transmembrane region" description="Helical" evidence="12">
    <location>
        <begin position="316"/>
        <end position="337"/>
    </location>
</feature>
<feature type="transmembrane region" description="Helical" evidence="12">
    <location>
        <begin position="378"/>
        <end position="394"/>
    </location>
</feature>
<evidence type="ECO:0000256" key="1">
    <source>
        <dbReference type="ARBA" id="ARBA00004651"/>
    </source>
</evidence>
<keyword evidence="6 12" id="KW-1133">Transmembrane helix</keyword>
<feature type="transmembrane region" description="Helical" evidence="12">
    <location>
        <begin position="149"/>
        <end position="169"/>
    </location>
</feature>
<keyword evidence="10" id="KW-0739">Sodium transport</keyword>
<dbReference type="Pfam" id="PF00474">
    <property type="entry name" value="SSF"/>
    <property type="match status" value="1"/>
</dbReference>
<dbReference type="AlphaFoldDB" id="A0A327SBF6"/>
<keyword evidence="9 12" id="KW-0472">Membrane</keyword>
<evidence type="ECO:0000256" key="7">
    <source>
        <dbReference type="ARBA" id="ARBA00023053"/>
    </source>
</evidence>
<reference evidence="13 14" key="1">
    <citation type="submission" date="2018-06" db="EMBL/GenBank/DDBJ databases">
        <title>Genomic Encyclopedia of Archaeal and Bacterial Type Strains, Phase II (KMG-II): from individual species to whole genera.</title>
        <authorList>
            <person name="Goeker M."/>
        </authorList>
    </citation>
    <scope>NUCLEOTIDE SEQUENCE [LARGE SCALE GENOMIC DNA]</scope>
    <source>
        <strain evidence="13 14">DSM 12408</strain>
    </source>
</reference>
<keyword evidence="5 12" id="KW-0812">Transmembrane</keyword>
<dbReference type="GO" id="GO:0015293">
    <property type="term" value="F:symporter activity"/>
    <property type="evidence" value="ECO:0007669"/>
    <property type="project" value="TreeGrafter"/>
</dbReference>
<feature type="transmembrane region" description="Helical" evidence="12">
    <location>
        <begin position="433"/>
        <end position="456"/>
    </location>
</feature>
<dbReference type="RefSeq" id="WP_111625748.1">
    <property type="nucleotide sequence ID" value="NZ_QLLQ01000002.1"/>
</dbReference>
<dbReference type="Proteomes" id="UP000248987">
    <property type="component" value="Unassembled WGS sequence"/>
</dbReference>
<comment type="subcellular location">
    <subcellularLocation>
        <location evidence="1">Cell membrane</location>
        <topology evidence="1">Multi-pass membrane protein</topology>
    </subcellularLocation>
</comment>
<dbReference type="CDD" id="cd10326">
    <property type="entry name" value="SLC5sbd_NIS-like"/>
    <property type="match status" value="1"/>
</dbReference>
<proteinExistence type="inferred from homology"/>
<keyword evidence="7" id="KW-0915">Sodium</keyword>
<feature type="transmembrane region" description="Helical" evidence="12">
    <location>
        <begin position="119"/>
        <end position="137"/>
    </location>
</feature>
<feature type="transmembrane region" description="Helical" evidence="12">
    <location>
        <begin position="462"/>
        <end position="479"/>
    </location>
</feature>
<comment type="similarity">
    <text evidence="2 11">Belongs to the sodium:solute symporter (SSF) (TC 2.A.21) family.</text>
</comment>